<dbReference type="Proteomes" id="UP000642070">
    <property type="component" value="Unassembled WGS sequence"/>
</dbReference>
<comment type="similarity">
    <text evidence="8">Belongs to the binding-protein-dependent transport system permease family.</text>
</comment>
<keyword evidence="5" id="KW-0029">Amino-acid transport</keyword>
<evidence type="ECO:0000256" key="1">
    <source>
        <dbReference type="ARBA" id="ARBA00004651"/>
    </source>
</evidence>
<dbReference type="EMBL" id="BMPI01000001">
    <property type="protein sequence ID" value="GGM03474.1"/>
    <property type="molecule type" value="Genomic_DNA"/>
</dbReference>
<name>A0A917SY55_9ACTN</name>
<evidence type="ECO:0000256" key="7">
    <source>
        <dbReference type="ARBA" id="ARBA00023136"/>
    </source>
</evidence>
<evidence type="ECO:0000256" key="3">
    <source>
        <dbReference type="ARBA" id="ARBA00022475"/>
    </source>
</evidence>
<dbReference type="InterPro" id="IPR035906">
    <property type="entry name" value="MetI-like_sf"/>
</dbReference>
<keyword evidence="3" id="KW-1003">Cell membrane</keyword>
<dbReference type="PANTHER" id="PTHR30614">
    <property type="entry name" value="MEMBRANE COMPONENT OF AMINO ACID ABC TRANSPORTER"/>
    <property type="match status" value="1"/>
</dbReference>
<keyword evidence="7 8" id="KW-0472">Membrane</keyword>
<evidence type="ECO:0000256" key="6">
    <source>
        <dbReference type="ARBA" id="ARBA00022989"/>
    </source>
</evidence>
<gene>
    <name evidence="10" type="ORF">GCM10007977_000990</name>
</gene>
<reference evidence="10" key="2">
    <citation type="submission" date="2020-09" db="EMBL/GenBank/DDBJ databases">
        <authorList>
            <person name="Sun Q."/>
            <person name="Ohkuma M."/>
        </authorList>
    </citation>
    <scope>NUCLEOTIDE SEQUENCE</scope>
    <source>
        <strain evidence="10">JCM 19831</strain>
    </source>
</reference>
<accession>A0A917SY55</accession>
<protein>
    <submittedName>
        <fullName evidence="10">Amino acid ABC transporter permease</fullName>
    </submittedName>
</protein>
<evidence type="ECO:0000313" key="11">
    <source>
        <dbReference type="Proteomes" id="UP000642070"/>
    </source>
</evidence>
<proteinExistence type="inferred from homology"/>
<organism evidence="10 11">
    <name type="scientific">Dactylosporangium sucinum</name>
    <dbReference type="NCBI Taxonomy" id="1424081"/>
    <lineage>
        <taxon>Bacteria</taxon>
        <taxon>Bacillati</taxon>
        <taxon>Actinomycetota</taxon>
        <taxon>Actinomycetes</taxon>
        <taxon>Micromonosporales</taxon>
        <taxon>Micromonosporaceae</taxon>
        <taxon>Dactylosporangium</taxon>
    </lineage>
</organism>
<feature type="transmembrane region" description="Helical" evidence="8">
    <location>
        <begin position="30"/>
        <end position="48"/>
    </location>
</feature>
<dbReference type="Gene3D" id="1.10.3720.10">
    <property type="entry name" value="MetI-like"/>
    <property type="match status" value="1"/>
</dbReference>
<dbReference type="InterPro" id="IPR043429">
    <property type="entry name" value="ArtM/GltK/GlnP/TcyL/YhdX-like"/>
</dbReference>
<dbReference type="InterPro" id="IPR000515">
    <property type="entry name" value="MetI-like"/>
</dbReference>
<dbReference type="Pfam" id="PF00528">
    <property type="entry name" value="BPD_transp_1"/>
    <property type="match status" value="1"/>
</dbReference>
<feature type="transmembrane region" description="Helical" evidence="8">
    <location>
        <begin position="94"/>
        <end position="111"/>
    </location>
</feature>
<reference evidence="10" key="1">
    <citation type="journal article" date="2014" name="Int. J. Syst. Evol. Microbiol.">
        <title>Complete genome sequence of Corynebacterium casei LMG S-19264T (=DSM 44701T), isolated from a smear-ripened cheese.</title>
        <authorList>
            <consortium name="US DOE Joint Genome Institute (JGI-PGF)"/>
            <person name="Walter F."/>
            <person name="Albersmeier A."/>
            <person name="Kalinowski J."/>
            <person name="Ruckert C."/>
        </authorList>
    </citation>
    <scope>NUCLEOTIDE SEQUENCE</scope>
    <source>
        <strain evidence="10">JCM 19831</strain>
    </source>
</reference>
<dbReference type="AlphaFoldDB" id="A0A917SY55"/>
<dbReference type="GO" id="GO:0043190">
    <property type="term" value="C:ATP-binding cassette (ABC) transporter complex"/>
    <property type="evidence" value="ECO:0007669"/>
    <property type="project" value="InterPro"/>
</dbReference>
<dbReference type="CDD" id="cd06261">
    <property type="entry name" value="TM_PBP2"/>
    <property type="match status" value="1"/>
</dbReference>
<feature type="domain" description="ABC transmembrane type-1" evidence="9">
    <location>
        <begin position="24"/>
        <end position="208"/>
    </location>
</feature>
<keyword evidence="2 8" id="KW-0813">Transport</keyword>
<feature type="transmembrane region" description="Helical" evidence="8">
    <location>
        <begin position="196"/>
        <end position="217"/>
    </location>
</feature>
<feature type="transmembrane region" description="Helical" evidence="8">
    <location>
        <begin position="60"/>
        <end position="82"/>
    </location>
</feature>
<dbReference type="InterPro" id="IPR010065">
    <property type="entry name" value="AA_ABC_transptr_permease_3TM"/>
</dbReference>
<comment type="subcellular location">
    <subcellularLocation>
        <location evidence="1 8">Cell membrane</location>
        <topology evidence="1 8">Multi-pass membrane protein</topology>
    </subcellularLocation>
</comment>
<dbReference type="GO" id="GO:0006865">
    <property type="term" value="P:amino acid transport"/>
    <property type="evidence" value="ECO:0007669"/>
    <property type="project" value="UniProtKB-KW"/>
</dbReference>
<evidence type="ECO:0000256" key="8">
    <source>
        <dbReference type="RuleBase" id="RU363032"/>
    </source>
</evidence>
<dbReference type="PROSITE" id="PS50928">
    <property type="entry name" value="ABC_TM1"/>
    <property type="match status" value="1"/>
</dbReference>
<dbReference type="SUPFAM" id="SSF161098">
    <property type="entry name" value="MetI-like"/>
    <property type="match status" value="1"/>
</dbReference>
<keyword evidence="4 8" id="KW-0812">Transmembrane</keyword>
<sequence>MFDWLDDVFQVDWSQYRGDLLVGLQHTLEYTALGFTGAALLGLLLALMRTSKRRLLRIPASIYTEVFKNIPLIVIIYMGYYGLAGDPVNVNLEVPQAAVLSLAIFYAAYLSEIFRAALVGVHPGQREAAQALGLSRMTTFGSVIFPQGVRLALAGTNTMMVDMLKSSSLLVIISAAELFQVGKSASSATFRTMEVMIVIAAIYFAMCYPLSQGLLWLERRMHAGAPLSPRRARRLRKARAMLGTAQVGNAS</sequence>
<evidence type="ECO:0000256" key="2">
    <source>
        <dbReference type="ARBA" id="ARBA00022448"/>
    </source>
</evidence>
<evidence type="ECO:0000313" key="10">
    <source>
        <dbReference type="EMBL" id="GGM03474.1"/>
    </source>
</evidence>
<evidence type="ECO:0000259" key="9">
    <source>
        <dbReference type="PROSITE" id="PS50928"/>
    </source>
</evidence>
<keyword evidence="6 8" id="KW-1133">Transmembrane helix</keyword>
<dbReference type="GO" id="GO:0022857">
    <property type="term" value="F:transmembrane transporter activity"/>
    <property type="evidence" value="ECO:0007669"/>
    <property type="project" value="InterPro"/>
</dbReference>
<comment type="caution">
    <text evidence="10">The sequence shown here is derived from an EMBL/GenBank/DDBJ whole genome shotgun (WGS) entry which is preliminary data.</text>
</comment>
<dbReference type="RefSeq" id="WP_190247657.1">
    <property type="nucleotide sequence ID" value="NZ_BMPI01000001.1"/>
</dbReference>
<evidence type="ECO:0000256" key="4">
    <source>
        <dbReference type="ARBA" id="ARBA00022692"/>
    </source>
</evidence>
<dbReference type="NCBIfam" id="TIGR01726">
    <property type="entry name" value="HEQRo_perm_3TM"/>
    <property type="match status" value="1"/>
</dbReference>
<dbReference type="PANTHER" id="PTHR30614:SF0">
    <property type="entry name" value="L-CYSTINE TRANSPORT SYSTEM PERMEASE PROTEIN TCYL"/>
    <property type="match status" value="1"/>
</dbReference>
<evidence type="ECO:0000256" key="5">
    <source>
        <dbReference type="ARBA" id="ARBA00022970"/>
    </source>
</evidence>
<keyword evidence="11" id="KW-1185">Reference proteome</keyword>